<dbReference type="EMBL" id="KU215903">
    <property type="protein sequence ID" value="AOG75865.1"/>
    <property type="molecule type" value="Genomic_DNA"/>
</dbReference>
<keyword evidence="1" id="KW-0934">Plastid</keyword>
<organism evidence="1">
    <name type="scientific">Picea sitchensis</name>
    <name type="common">Sitka spruce</name>
    <name type="synonym">Pinus sitchensis</name>
    <dbReference type="NCBI Taxonomy" id="3332"/>
    <lineage>
        <taxon>Eukaryota</taxon>
        <taxon>Viridiplantae</taxon>
        <taxon>Streptophyta</taxon>
        <taxon>Embryophyta</taxon>
        <taxon>Tracheophyta</taxon>
        <taxon>Spermatophyta</taxon>
        <taxon>Pinopsida</taxon>
        <taxon>Pinidae</taxon>
        <taxon>Conifers I</taxon>
        <taxon>Pinales</taxon>
        <taxon>Pinaceae</taxon>
        <taxon>Picea</taxon>
    </lineage>
</organism>
<geneLocation type="chloroplast" evidence="1"/>
<protein>
    <submittedName>
        <fullName evidence="1">Uncharacterized protein</fullName>
    </submittedName>
</protein>
<evidence type="ECO:0000313" key="1">
    <source>
        <dbReference type="EMBL" id="AOG75865.1"/>
    </source>
</evidence>
<dbReference type="AlphaFoldDB" id="A0A1B3TQ57"/>
<accession>A0A1B3TQ57</accession>
<reference evidence="1" key="1">
    <citation type="submission" date="2016-08" db="EMBL/GenBank/DDBJ databases">
        <title>Complete chloroplast genome of Sitka spruce using 10X Genomics Gemcode-derived sequence reads.</title>
        <authorList>
            <person name="Coombe L."/>
            <person name="Warren R.L."/>
            <person name="Jackman S.D."/>
            <person name="Yang C."/>
            <person name="Vandervalk B.P."/>
            <person name="Moore R."/>
            <person name="Pleasance S."/>
            <person name="Coope R.J."/>
            <person name="Bohlmann J."/>
            <person name="Holt R.A."/>
            <person name="Jones S.J.M."/>
            <person name="Birol I."/>
            <person name="Coope R."/>
            <person name="Pleasance S."/>
        </authorList>
    </citation>
    <scope>NUCLEOTIDE SEQUENCE</scope>
    <source>
        <strain evidence="1">Q903</strain>
        <tissue evidence="1">Flushing needles</tissue>
    </source>
</reference>
<keyword evidence="1" id="KW-0150">Chloroplast</keyword>
<gene>
    <name evidence="1" type="ORF">Q903CP_gene4</name>
</gene>
<name>A0A1B3TQ57_PICSI</name>
<sequence>MIRRQNYHDWIGSLINDEPKISISIVNGRIISTQYTIVNPE</sequence>
<proteinExistence type="predicted"/>